<gene>
    <name evidence="4" type="ORF">BN1708_007679</name>
</gene>
<evidence type="ECO:0000313" key="4">
    <source>
        <dbReference type="EMBL" id="CRK38214.1"/>
    </source>
</evidence>
<evidence type="ECO:0000313" key="5">
    <source>
        <dbReference type="Proteomes" id="UP000044602"/>
    </source>
</evidence>
<evidence type="ECO:0000256" key="3">
    <source>
        <dbReference type="SAM" id="MobiDB-lite"/>
    </source>
</evidence>
<dbReference type="GO" id="GO:0005634">
    <property type="term" value="C:nucleus"/>
    <property type="evidence" value="ECO:0007669"/>
    <property type="project" value="TreeGrafter"/>
</dbReference>
<evidence type="ECO:0000256" key="2">
    <source>
        <dbReference type="ARBA" id="ARBA00023306"/>
    </source>
</evidence>
<feature type="compositionally biased region" description="Basic and acidic residues" evidence="3">
    <location>
        <begin position="413"/>
        <end position="429"/>
    </location>
</feature>
<feature type="region of interest" description="Disordered" evidence="3">
    <location>
        <begin position="79"/>
        <end position="119"/>
    </location>
</feature>
<dbReference type="GO" id="GO:0005829">
    <property type="term" value="C:cytosol"/>
    <property type="evidence" value="ECO:0007669"/>
    <property type="project" value="TreeGrafter"/>
</dbReference>
<comment type="similarity">
    <text evidence="1">Belongs to the SAPS family.</text>
</comment>
<dbReference type="GO" id="GO:0019888">
    <property type="term" value="F:protein phosphatase regulator activity"/>
    <property type="evidence" value="ECO:0007669"/>
    <property type="project" value="TreeGrafter"/>
</dbReference>
<evidence type="ECO:0000256" key="1">
    <source>
        <dbReference type="ARBA" id="ARBA00006180"/>
    </source>
</evidence>
<name>A0A0G4MVM7_VERLO</name>
<dbReference type="PANTHER" id="PTHR12634">
    <property type="entry name" value="SIT4 YEAST -ASSOCIATING PROTEIN-RELATED"/>
    <property type="match status" value="1"/>
</dbReference>
<dbReference type="PANTHER" id="PTHR12634:SF8">
    <property type="entry name" value="FIERY MOUNTAIN, ISOFORM D"/>
    <property type="match status" value="1"/>
</dbReference>
<feature type="compositionally biased region" description="Acidic residues" evidence="3">
    <location>
        <begin position="316"/>
        <end position="333"/>
    </location>
</feature>
<keyword evidence="5" id="KW-1185">Reference proteome</keyword>
<feature type="compositionally biased region" description="Basic and acidic residues" evidence="3">
    <location>
        <begin position="380"/>
        <end position="402"/>
    </location>
</feature>
<dbReference type="EMBL" id="CVQH01025305">
    <property type="protein sequence ID" value="CRK38214.1"/>
    <property type="molecule type" value="Genomic_DNA"/>
</dbReference>
<protein>
    <submittedName>
        <fullName evidence="4">Uncharacterized protein</fullName>
    </submittedName>
</protein>
<dbReference type="GO" id="GO:0019903">
    <property type="term" value="F:protein phosphatase binding"/>
    <property type="evidence" value="ECO:0007669"/>
    <property type="project" value="InterPro"/>
</dbReference>
<proteinExistence type="inferred from homology"/>
<dbReference type="Proteomes" id="UP000044602">
    <property type="component" value="Unassembled WGS sequence"/>
</dbReference>
<feature type="region of interest" description="Disordered" evidence="3">
    <location>
        <begin position="361"/>
        <end position="445"/>
    </location>
</feature>
<dbReference type="InterPro" id="IPR007587">
    <property type="entry name" value="SAPS"/>
</dbReference>
<dbReference type="Pfam" id="PF04499">
    <property type="entry name" value="SAPS"/>
    <property type="match status" value="1"/>
</dbReference>
<feature type="non-terminal residue" evidence="4">
    <location>
        <position position="1"/>
    </location>
</feature>
<dbReference type="STRING" id="100787.A0A0G4MVM7"/>
<feature type="region of interest" description="Disordered" evidence="3">
    <location>
        <begin position="308"/>
        <end position="333"/>
    </location>
</feature>
<reference evidence="4 5" key="1">
    <citation type="submission" date="2015-05" db="EMBL/GenBank/DDBJ databases">
        <authorList>
            <person name="Wang D.B."/>
            <person name="Wang M."/>
        </authorList>
    </citation>
    <scope>NUCLEOTIDE SEQUENCE [LARGE SCALE GENOMIC DNA]</scope>
    <source>
        <strain evidence="4">VL1</strain>
    </source>
</reference>
<accession>A0A0G4MVM7</accession>
<keyword evidence="2" id="KW-0131">Cell cycle</keyword>
<sequence>RPATTVTMFWRFGGYANISTIDTILEKPEFTVEDLLDESDLIQELKQHNAKLIDYLRQDEVLQKLLAYVVAPKLEVVAPPKNDDTEDEDNKGKGLLRPFSRPRASSKASESDAEEESEKKRNRYAYVAAEVLSSDAWSIHEAMMENQPLVRHFWTFLKRPTPLDPLQASYFTKVNEALFDKKTEEMIALLKSLPDATADLLRHVECPMIMDLLLKIIALDRTEGGYGIVEWLYSQDVIPTLLSCLGPEHNWVVQTAAGDFIKAIITISANASQNDQQCIGPNELTRQLVSHQCVEQLIKYMLSGGNPLTNERFETAEDSDSEREGDDDDEEFGDFAMPEVESAPGTDPNEKVLLKPLAVHPGGSQGQGKTAFNGLWPFGTKDEKDETAGAELHDDKREKEEGSGEDVGPMTARENRVQEAVEAKRRTSIEDPDEEEVVVQKPTSV</sequence>
<dbReference type="AlphaFoldDB" id="A0A0G4MVM7"/>
<organism evidence="4 5">
    <name type="scientific">Verticillium longisporum</name>
    <name type="common">Verticillium dahliae var. longisporum</name>
    <dbReference type="NCBI Taxonomy" id="100787"/>
    <lineage>
        <taxon>Eukaryota</taxon>
        <taxon>Fungi</taxon>
        <taxon>Dikarya</taxon>
        <taxon>Ascomycota</taxon>
        <taxon>Pezizomycotina</taxon>
        <taxon>Sordariomycetes</taxon>
        <taxon>Hypocreomycetidae</taxon>
        <taxon>Glomerellales</taxon>
        <taxon>Plectosphaerellaceae</taxon>
        <taxon>Verticillium</taxon>
    </lineage>
</organism>